<comment type="caution">
    <text evidence="1">The sequence shown here is derived from an EMBL/GenBank/DDBJ whole genome shotgun (WGS) entry which is preliminary data.</text>
</comment>
<reference evidence="2" key="1">
    <citation type="journal article" date="2019" name="Int. J. Syst. Evol. Microbiol.">
        <title>The Global Catalogue of Microorganisms (GCM) 10K type strain sequencing project: providing services to taxonomists for standard genome sequencing and annotation.</title>
        <authorList>
            <consortium name="The Broad Institute Genomics Platform"/>
            <consortium name="The Broad Institute Genome Sequencing Center for Infectious Disease"/>
            <person name="Wu L."/>
            <person name="Ma J."/>
        </authorList>
    </citation>
    <scope>NUCLEOTIDE SEQUENCE [LARGE SCALE GENOMIC DNA]</scope>
    <source>
        <strain evidence="2">JCM 17069</strain>
    </source>
</reference>
<organism evidence="1 2">
    <name type="scientific">Flavobacterium cheonanense</name>
    <dbReference type="NCBI Taxonomy" id="706183"/>
    <lineage>
        <taxon>Bacteria</taxon>
        <taxon>Pseudomonadati</taxon>
        <taxon>Bacteroidota</taxon>
        <taxon>Flavobacteriia</taxon>
        <taxon>Flavobacteriales</taxon>
        <taxon>Flavobacteriaceae</taxon>
        <taxon>Flavobacterium</taxon>
    </lineage>
</organism>
<accession>A0ABP7VAH7</accession>
<gene>
    <name evidence="1" type="ORF">GCM10022389_04650</name>
</gene>
<proteinExistence type="predicted"/>
<dbReference type="Proteomes" id="UP001500367">
    <property type="component" value="Unassembled WGS sequence"/>
</dbReference>
<dbReference type="EMBL" id="BAABCT010000001">
    <property type="protein sequence ID" value="GAA4063097.1"/>
    <property type="molecule type" value="Genomic_DNA"/>
</dbReference>
<dbReference type="RefSeq" id="WP_298302854.1">
    <property type="nucleotide sequence ID" value="NZ_BAABCT010000001.1"/>
</dbReference>
<name>A0ABP7VAH7_9FLAO</name>
<evidence type="ECO:0000313" key="1">
    <source>
        <dbReference type="EMBL" id="GAA4063097.1"/>
    </source>
</evidence>
<evidence type="ECO:0000313" key="2">
    <source>
        <dbReference type="Proteomes" id="UP001500367"/>
    </source>
</evidence>
<keyword evidence="2" id="KW-1185">Reference proteome</keyword>
<sequence>MNKSLFVLLLLAQFSFGQEKSKVTTYKYGYNGMELIVKNNSGNMIVVSTFNSKKELKEEIAQKVYQQFKDSKLVTGDTLKIQGDNAIVTGKCIIQQKGKLTTLNFYYETVEWNSGLTEIYKNI</sequence>
<protein>
    <submittedName>
        <fullName evidence="1">Uncharacterized protein</fullName>
    </submittedName>
</protein>